<dbReference type="PROSITE" id="PS00211">
    <property type="entry name" value="ABC_TRANSPORTER_1"/>
    <property type="match status" value="1"/>
</dbReference>
<reference evidence="6" key="2">
    <citation type="journal article" date="2014" name="ISME J.">
        <title>Microbial stratification in low pH oxic and suboxic macroscopic growths along an acid mine drainage.</title>
        <authorList>
            <person name="Mendez-Garcia C."/>
            <person name="Mesa V."/>
            <person name="Sprenger R.R."/>
            <person name="Richter M."/>
            <person name="Diez M.S."/>
            <person name="Solano J."/>
            <person name="Bargiela R."/>
            <person name="Golyshina O.V."/>
            <person name="Manteca A."/>
            <person name="Ramos J.L."/>
            <person name="Gallego J.R."/>
            <person name="Llorente I."/>
            <person name="Martins Dos Santos V.A."/>
            <person name="Jensen O.N."/>
            <person name="Pelaez A.I."/>
            <person name="Sanchez J."/>
            <person name="Ferrer M."/>
        </authorList>
    </citation>
    <scope>NUCLEOTIDE SEQUENCE</scope>
</reference>
<dbReference type="PANTHER" id="PTHR46743">
    <property type="entry name" value="TEICHOIC ACIDS EXPORT ATP-BINDING PROTEIN TAGH"/>
    <property type="match status" value="1"/>
</dbReference>
<dbReference type="Pfam" id="PF00005">
    <property type="entry name" value="ABC_tran"/>
    <property type="match status" value="1"/>
</dbReference>
<dbReference type="CDD" id="cd03220">
    <property type="entry name" value="ABC_KpsT_Wzt"/>
    <property type="match status" value="1"/>
</dbReference>
<dbReference type="InterPro" id="IPR027417">
    <property type="entry name" value="P-loop_NTPase"/>
</dbReference>
<dbReference type="GO" id="GO:0016887">
    <property type="term" value="F:ATP hydrolysis activity"/>
    <property type="evidence" value="ECO:0007669"/>
    <property type="project" value="InterPro"/>
</dbReference>
<evidence type="ECO:0000256" key="4">
    <source>
        <dbReference type="ARBA" id="ARBA00022840"/>
    </source>
</evidence>
<evidence type="ECO:0000256" key="2">
    <source>
        <dbReference type="ARBA" id="ARBA00022448"/>
    </source>
</evidence>
<dbReference type="InterPro" id="IPR003593">
    <property type="entry name" value="AAA+_ATPase"/>
</dbReference>
<keyword evidence="4 6" id="KW-0067">ATP-binding</keyword>
<dbReference type="PROSITE" id="PS50893">
    <property type="entry name" value="ABC_TRANSPORTER_2"/>
    <property type="match status" value="1"/>
</dbReference>
<dbReference type="InterPro" id="IPR015860">
    <property type="entry name" value="ABC_transpr_TagH-like"/>
</dbReference>
<dbReference type="GO" id="GO:0016020">
    <property type="term" value="C:membrane"/>
    <property type="evidence" value="ECO:0007669"/>
    <property type="project" value="InterPro"/>
</dbReference>
<dbReference type="GO" id="GO:0005524">
    <property type="term" value="F:ATP binding"/>
    <property type="evidence" value="ECO:0007669"/>
    <property type="project" value="UniProtKB-KW"/>
</dbReference>
<accession>T1BTM4</accession>
<keyword evidence="2" id="KW-0813">Transport</keyword>
<sequence length="251" mass="27792">MPFMDRDCAVEVVDVSKTYILHHNRVTSLKGRFVGVFKKRWRQERELFTALREVNFTVPRGAALGLMGANGSGKSTLLQIIAGILKPTRGVIRIRGRIAPMIQLGVGFNVELTGEENIYLNASLYGFSNQEVSNRIDEIIDFSEIRHFIDTPLKNYSSGMQMRLAFSIAVHLDPDILLADEILSVGDAPFQQKCLARIESLRKQGMTLILVSHVPGQVAQFCDHYVQLVHGRVAAHGPASELLQPATPGVA</sequence>
<dbReference type="SMART" id="SM00382">
    <property type="entry name" value="AAA"/>
    <property type="match status" value="1"/>
</dbReference>
<dbReference type="EMBL" id="AUZY01001092">
    <property type="protein sequence ID" value="EQD76286.1"/>
    <property type="molecule type" value="Genomic_DNA"/>
</dbReference>
<dbReference type="SUPFAM" id="SSF52540">
    <property type="entry name" value="P-loop containing nucleoside triphosphate hydrolases"/>
    <property type="match status" value="1"/>
</dbReference>
<dbReference type="InterPro" id="IPR050683">
    <property type="entry name" value="Bact_Polysacc_Export_ATP-bd"/>
</dbReference>
<dbReference type="GO" id="GO:0140359">
    <property type="term" value="F:ABC-type transporter activity"/>
    <property type="evidence" value="ECO:0007669"/>
    <property type="project" value="InterPro"/>
</dbReference>
<proteinExistence type="inferred from homology"/>
<evidence type="ECO:0000259" key="5">
    <source>
        <dbReference type="PROSITE" id="PS50893"/>
    </source>
</evidence>
<feature type="domain" description="ABC transporter" evidence="5">
    <location>
        <begin position="31"/>
        <end position="250"/>
    </location>
</feature>
<evidence type="ECO:0000256" key="1">
    <source>
        <dbReference type="ARBA" id="ARBA00005417"/>
    </source>
</evidence>
<dbReference type="InterPro" id="IPR003439">
    <property type="entry name" value="ABC_transporter-like_ATP-bd"/>
</dbReference>
<name>T1BTM4_9ZZZZ</name>
<comment type="caution">
    <text evidence="6">The sequence shown here is derived from an EMBL/GenBank/DDBJ whole genome shotgun (WGS) entry which is preliminary data.</text>
</comment>
<dbReference type="AlphaFoldDB" id="T1BTM4"/>
<evidence type="ECO:0000313" key="6">
    <source>
        <dbReference type="EMBL" id="EQD76286.1"/>
    </source>
</evidence>
<gene>
    <name evidence="6" type="ORF">B1B_01781</name>
</gene>
<dbReference type="PANTHER" id="PTHR46743:SF2">
    <property type="entry name" value="TEICHOIC ACIDS EXPORT ATP-BINDING PROTEIN TAGH"/>
    <property type="match status" value="1"/>
</dbReference>
<comment type="similarity">
    <text evidence="1">Belongs to the ABC transporter superfamily.</text>
</comment>
<evidence type="ECO:0000256" key="3">
    <source>
        <dbReference type="ARBA" id="ARBA00022741"/>
    </source>
</evidence>
<keyword evidence="3" id="KW-0547">Nucleotide-binding</keyword>
<dbReference type="InterPro" id="IPR017871">
    <property type="entry name" value="ABC_transporter-like_CS"/>
</dbReference>
<dbReference type="Gene3D" id="3.40.50.300">
    <property type="entry name" value="P-loop containing nucleotide triphosphate hydrolases"/>
    <property type="match status" value="1"/>
</dbReference>
<reference evidence="6" key="1">
    <citation type="submission" date="2013-08" db="EMBL/GenBank/DDBJ databases">
        <authorList>
            <person name="Mendez C."/>
            <person name="Richter M."/>
            <person name="Ferrer M."/>
            <person name="Sanchez J."/>
        </authorList>
    </citation>
    <scope>NUCLEOTIDE SEQUENCE</scope>
</reference>
<protein>
    <submittedName>
        <fullName evidence="6">O-antigen export system ATP-binding protein RfbB</fullName>
    </submittedName>
</protein>
<organism evidence="6">
    <name type="scientific">mine drainage metagenome</name>
    <dbReference type="NCBI Taxonomy" id="410659"/>
    <lineage>
        <taxon>unclassified sequences</taxon>
        <taxon>metagenomes</taxon>
        <taxon>ecological metagenomes</taxon>
    </lineage>
</organism>